<name>A0A8H7D152_9AGAR</name>
<sequence length="380" mass="42193">MDLESHPADSIPDSISETTLEDHESTLKTPLVDKSELKCDAEAAPLGPHANSEFNPRLALAFGAHGSFFVENGESWMYEPPSRILKTITFAPRSAWTNLKIARVYGISLSDNHGFYLAYKTGDGATMRVFVCPKLDRRCPRFGKTSRDLWYSDQTALSNLKIWVSSHLNTASEMQNAYVVFGPQYSYVAKSANEIIWHNLPSDLETLIQSKQSRDPSCLPTQVTLGWRGAWAAIWPDGMNDMNLLGHYPALAENMKNSNQPLSFITLNAFQPNQFISYFGKIDLRHQGPTSLLEMLHVYTQQRINRANISAEMKETTETTVKTWRIEPKTPGPSTSGTLTQIRTEGDGQNATTQTKKTSTETKVLVGAVVLGLAAGCIVM</sequence>
<proteinExistence type="predicted"/>
<organism evidence="2 3">
    <name type="scientific">Mycena venus</name>
    <dbReference type="NCBI Taxonomy" id="2733690"/>
    <lineage>
        <taxon>Eukaryota</taxon>
        <taxon>Fungi</taxon>
        <taxon>Dikarya</taxon>
        <taxon>Basidiomycota</taxon>
        <taxon>Agaricomycotina</taxon>
        <taxon>Agaricomycetes</taxon>
        <taxon>Agaricomycetidae</taxon>
        <taxon>Agaricales</taxon>
        <taxon>Marasmiineae</taxon>
        <taxon>Mycenaceae</taxon>
        <taxon>Mycena</taxon>
    </lineage>
</organism>
<dbReference type="AlphaFoldDB" id="A0A8H7D152"/>
<feature type="region of interest" description="Disordered" evidence="1">
    <location>
        <begin position="328"/>
        <end position="356"/>
    </location>
</feature>
<protein>
    <submittedName>
        <fullName evidence="2">Uncharacterized protein</fullName>
    </submittedName>
</protein>
<gene>
    <name evidence="2" type="ORF">MVEN_00864800</name>
</gene>
<evidence type="ECO:0000313" key="2">
    <source>
        <dbReference type="EMBL" id="KAF7358164.1"/>
    </source>
</evidence>
<dbReference type="EMBL" id="JACAZI010000006">
    <property type="protein sequence ID" value="KAF7358164.1"/>
    <property type="molecule type" value="Genomic_DNA"/>
</dbReference>
<accession>A0A8H7D152</accession>
<feature type="region of interest" description="Disordered" evidence="1">
    <location>
        <begin position="1"/>
        <end position="24"/>
    </location>
</feature>
<feature type="compositionally biased region" description="Polar residues" evidence="1">
    <location>
        <begin position="332"/>
        <end position="351"/>
    </location>
</feature>
<comment type="caution">
    <text evidence="2">The sequence shown here is derived from an EMBL/GenBank/DDBJ whole genome shotgun (WGS) entry which is preliminary data.</text>
</comment>
<reference evidence="2" key="1">
    <citation type="submission" date="2020-05" db="EMBL/GenBank/DDBJ databases">
        <title>Mycena genomes resolve the evolution of fungal bioluminescence.</title>
        <authorList>
            <person name="Tsai I.J."/>
        </authorList>
    </citation>
    <scope>NUCLEOTIDE SEQUENCE</scope>
    <source>
        <strain evidence="2">CCC161011</strain>
    </source>
</reference>
<dbReference type="OrthoDB" id="2974184at2759"/>
<evidence type="ECO:0000313" key="3">
    <source>
        <dbReference type="Proteomes" id="UP000620124"/>
    </source>
</evidence>
<keyword evidence="3" id="KW-1185">Reference proteome</keyword>
<evidence type="ECO:0000256" key="1">
    <source>
        <dbReference type="SAM" id="MobiDB-lite"/>
    </source>
</evidence>
<dbReference type="Proteomes" id="UP000620124">
    <property type="component" value="Unassembled WGS sequence"/>
</dbReference>